<gene>
    <name evidence="2" type="ORF">NC998_24095</name>
</gene>
<keyword evidence="3" id="KW-1185">Reference proteome</keyword>
<dbReference type="EMBL" id="JAMPKM010000022">
    <property type="protein sequence ID" value="MEP0820187.1"/>
    <property type="molecule type" value="Genomic_DNA"/>
</dbReference>
<feature type="region of interest" description="Disordered" evidence="1">
    <location>
        <begin position="38"/>
        <end position="66"/>
    </location>
</feature>
<comment type="caution">
    <text evidence="2">The sequence shown here is derived from an EMBL/GenBank/DDBJ whole genome shotgun (WGS) entry which is preliminary data.</text>
</comment>
<dbReference type="Proteomes" id="UP001464891">
    <property type="component" value="Unassembled WGS sequence"/>
</dbReference>
<name>A0ABV0JEH5_9CYAN</name>
<accession>A0ABV0JEH5</accession>
<proteinExistence type="predicted"/>
<reference evidence="2 3" key="1">
    <citation type="submission" date="2022-04" db="EMBL/GenBank/DDBJ databases">
        <title>Positive selection, recombination, and allopatry shape intraspecific diversity of widespread and dominant cyanobacteria.</title>
        <authorList>
            <person name="Wei J."/>
            <person name="Shu W."/>
            <person name="Hu C."/>
        </authorList>
    </citation>
    <scope>NUCLEOTIDE SEQUENCE [LARGE SCALE GENOMIC DNA]</scope>
    <source>
        <strain evidence="2 3">GB2-A4</strain>
    </source>
</reference>
<organism evidence="2 3">
    <name type="scientific">Trichocoleus desertorum GB2-A4</name>
    <dbReference type="NCBI Taxonomy" id="2933944"/>
    <lineage>
        <taxon>Bacteria</taxon>
        <taxon>Bacillati</taxon>
        <taxon>Cyanobacteriota</taxon>
        <taxon>Cyanophyceae</taxon>
        <taxon>Leptolyngbyales</taxon>
        <taxon>Trichocoleusaceae</taxon>
        <taxon>Trichocoleus</taxon>
    </lineage>
</organism>
<evidence type="ECO:0000313" key="2">
    <source>
        <dbReference type="EMBL" id="MEP0820187.1"/>
    </source>
</evidence>
<evidence type="ECO:0000313" key="3">
    <source>
        <dbReference type="Proteomes" id="UP001464891"/>
    </source>
</evidence>
<evidence type="ECO:0000256" key="1">
    <source>
        <dbReference type="SAM" id="MobiDB-lite"/>
    </source>
</evidence>
<protein>
    <submittedName>
        <fullName evidence="2">Uncharacterized protein</fullName>
    </submittedName>
</protein>
<sequence>MPKAVRLPIARTAQSQPIIPAIAKPLPLERVQAVVADPTPITSSPTPAPTETTAPTDTEALAPTATNPLEDFPHFPGAKAGCLDIPSCFQTGNPLAKVAAYFEKELPAKQYEQRLEIDETDRKVYQFSRAGLTQYLSLIEIEGTGTVYVLADAPRTLDELKKAVEVPVELGNVLAQLVPETGAAGINGEDFADSINATPKDFTEPERFYESLGGVDAEGFEITPTPNSEIYGDLKVVRGQTPEQILVSTITPTLQGNGFTVSANSSGEYGGGLLYQIQKGKFTGYLNLVPTKDGTGTIVTVWTSSPM</sequence>
<dbReference type="RefSeq" id="WP_190435340.1">
    <property type="nucleotide sequence ID" value="NZ_JAMPKM010000022.1"/>
</dbReference>